<dbReference type="RefSeq" id="WP_125238361.1">
    <property type="nucleotide sequence ID" value="NZ_RQYF01000005.1"/>
</dbReference>
<proteinExistence type="predicted"/>
<dbReference type="AlphaFoldDB" id="A0A3P2AD11"/>
<evidence type="ECO:0000313" key="1">
    <source>
        <dbReference type="EMBL" id="RRD92938.1"/>
    </source>
</evidence>
<gene>
    <name evidence="1" type="ORF">EII33_02325</name>
</gene>
<dbReference type="InterPro" id="IPR008969">
    <property type="entry name" value="CarboxyPept-like_regulatory"/>
</dbReference>
<organism evidence="1 2">
    <name type="scientific">Prevotella heparinolytica</name>
    <dbReference type="NCBI Taxonomy" id="28113"/>
    <lineage>
        <taxon>Bacteria</taxon>
        <taxon>Pseudomonadati</taxon>
        <taxon>Bacteroidota</taxon>
        <taxon>Bacteroidia</taxon>
        <taxon>Bacteroidales</taxon>
        <taxon>Bacteroidaceae</taxon>
        <taxon>Bacteroides</taxon>
    </lineage>
</organism>
<name>A0A3P2AD11_9BACE</name>
<dbReference type="SUPFAM" id="SSF49464">
    <property type="entry name" value="Carboxypeptidase regulatory domain-like"/>
    <property type="match status" value="1"/>
</dbReference>
<sequence>MERLFCRFAESVPSSHSTQQAKKITGKVVDATGEPVIGANVVVKGSTSNGTITDVNGGFTLSVPPKSSLTISFIGYYWCPLKIISV</sequence>
<dbReference type="Proteomes" id="UP000279562">
    <property type="component" value="Unassembled WGS sequence"/>
</dbReference>
<accession>A0A3P2AD11</accession>
<protein>
    <submittedName>
        <fullName evidence="1">Uncharacterized protein</fullName>
    </submittedName>
</protein>
<dbReference type="FunFam" id="2.60.40.1120:FF:000003">
    <property type="entry name" value="Outer membrane protein Omp121"/>
    <property type="match status" value="1"/>
</dbReference>
<comment type="caution">
    <text evidence="1">The sequence shown here is derived from an EMBL/GenBank/DDBJ whole genome shotgun (WGS) entry which is preliminary data.</text>
</comment>
<dbReference type="Pfam" id="PF13715">
    <property type="entry name" value="CarbopepD_reg_2"/>
    <property type="match status" value="1"/>
</dbReference>
<reference evidence="1 2" key="1">
    <citation type="submission" date="2018-11" db="EMBL/GenBank/DDBJ databases">
        <title>Genomes From Bacteria Associated with the Canine Oral Cavity: a Test Case for Automated Genome-Based Taxonomic Assignment.</title>
        <authorList>
            <person name="Coil D.A."/>
            <person name="Jospin G."/>
            <person name="Darling A.E."/>
            <person name="Wallis C."/>
            <person name="Davis I.J."/>
            <person name="Harris S."/>
            <person name="Eisen J.A."/>
            <person name="Holcombe L.J."/>
            <person name="O'Flynn C."/>
        </authorList>
    </citation>
    <scope>NUCLEOTIDE SEQUENCE [LARGE SCALE GENOMIC DNA]</scope>
    <source>
        <strain evidence="1 2">OH1047_COT-310</strain>
    </source>
</reference>
<dbReference type="Gene3D" id="2.60.40.1120">
    <property type="entry name" value="Carboxypeptidase-like, regulatory domain"/>
    <property type="match status" value="1"/>
</dbReference>
<evidence type="ECO:0000313" key="2">
    <source>
        <dbReference type="Proteomes" id="UP000279562"/>
    </source>
</evidence>
<keyword evidence="2" id="KW-1185">Reference proteome</keyword>
<dbReference type="EMBL" id="RQYF01000005">
    <property type="protein sequence ID" value="RRD92938.1"/>
    <property type="molecule type" value="Genomic_DNA"/>
</dbReference>